<evidence type="ECO:0000313" key="3">
    <source>
        <dbReference type="Proteomes" id="UP000663981"/>
    </source>
</evidence>
<name>A0ABS3N019_9BACI</name>
<accession>A0ABS3N019</accession>
<gene>
    <name evidence="2" type="ORF">I7822_07665</name>
</gene>
<dbReference type="RefSeq" id="WP_207976636.1">
    <property type="nucleotide sequence ID" value="NZ_JAGDEL010000004.1"/>
</dbReference>
<dbReference type="EMBL" id="JAGDEL010000004">
    <property type="protein sequence ID" value="MBO1511543.1"/>
    <property type="molecule type" value="Genomic_DNA"/>
</dbReference>
<keyword evidence="1" id="KW-0812">Transmembrane</keyword>
<keyword evidence="1" id="KW-0472">Membrane</keyword>
<sequence>MASNNLVDIIINARDNASKDIDRVSKSLDSLGKQGTKIAGALAGVSGSIAGMAPAVAGVGALASSFASAGVGAVAFGAVATGALNDVFEATDKTFQNLSDEGQKAYKDLQSFKTWWSGFTTEFEKPVFKVFGEGMKLVQNTMNALKPAIESVGNVLGGFMEKLNGSFKTDQVKSFFDYFNTTAGANLQAILTSAGNMFVGFMEILKAFAPLSEDMNGGLVKMTESFRKWAESLANSKGFQDFIEYAKENAPKVINTIKNIAGFVGDVVEALAPMGSAVLDMAQSFSEWLNNSPAVEDSLNKIKDAGQWVKDNLEEVKTTVVALGVAFVAFKATMAIVSTVQTAISIFRTLKTVIQTVRTAQIGLNLAMMANPVGLVVAAVIALIAIGILLWQNWDVIKAKALELWAKMKEMWDKIKAKIGEAVTNIIAKATEMKDKMIEKVKELASKAWNAIKTGVGNIITAIANWVSDMVAKAVELRNKFRDKVKEVMSKALDAVTDGVSDIISGIKDWFTDMVDSGKGLLEAFTKGITKGFKSAKDAVEKGMEKIRQFLPFSPAKKGALSDLDKSGASFFPTFAGGMMKSLPSMLKMAERGMSELHETLQAPAKANIGLERFSGGRNSMVVTHEIVGTVSVEGNGGKESILVAKKEIATTVVENDLFKGLRQSIRKR</sequence>
<feature type="transmembrane region" description="Helical" evidence="1">
    <location>
        <begin position="368"/>
        <end position="391"/>
    </location>
</feature>
<proteinExistence type="predicted"/>
<comment type="caution">
    <text evidence="2">The sequence shown here is derived from an EMBL/GenBank/DDBJ whole genome shotgun (WGS) entry which is preliminary data.</text>
</comment>
<protein>
    <recommendedName>
        <fullName evidence="4">Phage tail tape measure protein</fullName>
    </recommendedName>
</protein>
<dbReference type="Gene3D" id="1.20.120.20">
    <property type="entry name" value="Apolipoprotein"/>
    <property type="match status" value="1"/>
</dbReference>
<evidence type="ECO:0008006" key="4">
    <source>
        <dbReference type="Google" id="ProtNLM"/>
    </source>
</evidence>
<keyword evidence="1" id="KW-1133">Transmembrane helix</keyword>
<evidence type="ECO:0000256" key="1">
    <source>
        <dbReference type="SAM" id="Phobius"/>
    </source>
</evidence>
<dbReference type="Proteomes" id="UP000663981">
    <property type="component" value="Unassembled WGS sequence"/>
</dbReference>
<keyword evidence="3" id="KW-1185">Reference proteome</keyword>
<evidence type="ECO:0000313" key="2">
    <source>
        <dbReference type="EMBL" id="MBO1511543.1"/>
    </source>
</evidence>
<feature type="transmembrane region" description="Helical" evidence="1">
    <location>
        <begin position="320"/>
        <end position="347"/>
    </location>
</feature>
<organism evidence="2 3">
    <name type="scientific">Metabacillus bambusae</name>
    <dbReference type="NCBI Taxonomy" id="2795218"/>
    <lineage>
        <taxon>Bacteria</taxon>
        <taxon>Bacillati</taxon>
        <taxon>Bacillota</taxon>
        <taxon>Bacilli</taxon>
        <taxon>Bacillales</taxon>
        <taxon>Bacillaceae</taxon>
        <taxon>Metabacillus</taxon>
    </lineage>
</organism>
<reference evidence="2 3" key="1">
    <citation type="submission" date="2021-03" db="EMBL/GenBank/DDBJ databases">
        <title>Whole genome sequence of Metabacillus bambusae BG109.</title>
        <authorList>
            <person name="Jeong J.W."/>
        </authorList>
    </citation>
    <scope>NUCLEOTIDE SEQUENCE [LARGE SCALE GENOMIC DNA]</scope>
    <source>
        <strain evidence="2 3">BG109</strain>
    </source>
</reference>